<accession>A0A1H7JJI9</accession>
<dbReference type="PANTHER" id="PTHR43304:SF1">
    <property type="entry name" value="PAC DOMAIN-CONTAINING PROTEIN"/>
    <property type="match status" value="1"/>
</dbReference>
<dbReference type="EMBL" id="FNZN01000002">
    <property type="protein sequence ID" value="SEK74878.1"/>
    <property type="molecule type" value="Genomic_DNA"/>
</dbReference>
<dbReference type="SUPFAM" id="SSF47384">
    <property type="entry name" value="Homodimeric domain of signal transducing histidine kinase"/>
    <property type="match status" value="1"/>
</dbReference>
<dbReference type="Gene3D" id="3.30.450.20">
    <property type="entry name" value="PAS domain"/>
    <property type="match status" value="2"/>
</dbReference>
<evidence type="ECO:0000256" key="5">
    <source>
        <dbReference type="ARBA" id="ARBA00022777"/>
    </source>
</evidence>
<evidence type="ECO:0000256" key="3">
    <source>
        <dbReference type="ARBA" id="ARBA00022553"/>
    </source>
</evidence>
<dbReference type="InterPro" id="IPR003594">
    <property type="entry name" value="HATPase_dom"/>
</dbReference>
<reference evidence="9" key="1">
    <citation type="submission" date="2016-10" db="EMBL/GenBank/DDBJ databases">
        <authorList>
            <person name="Varghese N."/>
            <person name="Submissions S."/>
        </authorList>
    </citation>
    <scope>NUCLEOTIDE SEQUENCE [LARGE SCALE GENOMIC DNA]</scope>
    <source>
        <strain evidence="9">DSM 16471</strain>
    </source>
</reference>
<dbReference type="InterPro" id="IPR052162">
    <property type="entry name" value="Sensor_kinase/Photoreceptor"/>
</dbReference>
<dbReference type="CDD" id="cd00082">
    <property type="entry name" value="HisKA"/>
    <property type="match status" value="1"/>
</dbReference>
<evidence type="ECO:0000256" key="2">
    <source>
        <dbReference type="ARBA" id="ARBA00012438"/>
    </source>
</evidence>
<dbReference type="PANTHER" id="PTHR43304">
    <property type="entry name" value="PHYTOCHROME-LIKE PROTEIN CPH1"/>
    <property type="match status" value="1"/>
</dbReference>
<dbReference type="InterPro" id="IPR000014">
    <property type="entry name" value="PAS"/>
</dbReference>
<evidence type="ECO:0000256" key="4">
    <source>
        <dbReference type="ARBA" id="ARBA00022679"/>
    </source>
</evidence>
<dbReference type="InterPro" id="IPR036097">
    <property type="entry name" value="HisK_dim/P_sf"/>
</dbReference>
<dbReference type="InterPro" id="IPR035965">
    <property type="entry name" value="PAS-like_dom_sf"/>
</dbReference>
<dbReference type="Pfam" id="PF08448">
    <property type="entry name" value="PAS_4"/>
    <property type="match status" value="1"/>
</dbReference>
<keyword evidence="5" id="KW-0418">Kinase</keyword>
<organism evidence="8 9">
    <name type="scientific">Maribacter orientalis</name>
    <dbReference type="NCBI Taxonomy" id="228957"/>
    <lineage>
        <taxon>Bacteria</taxon>
        <taxon>Pseudomonadati</taxon>
        <taxon>Bacteroidota</taxon>
        <taxon>Flavobacteriia</taxon>
        <taxon>Flavobacteriales</taxon>
        <taxon>Flavobacteriaceae</taxon>
        <taxon>Maribacter</taxon>
    </lineage>
</organism>
<evidence type="ECO:0000259" key="6">
    <source>
        <dbReference type="PROSITE" id="PS50109"/>
    </source>
</evidence>
<evidence type="ECO:0000259" key="7">
    <source>
        <dbReference type="PROSITE" id="PS50112"/>
    </source>
</evidence>
<dbReference type="CDD" id="cd00130">
    <property type="entry name" value="PAS"/>
    <property type="match status" value="1"/>
</dbReference>
<evidence type="ECO:0000256" key="1">
    <source>
        <dbReference type="ARBA" id="ARBA00000085"/>
    </source>
</evidence>
<dbReference type="PROSITE" id="PS50109">
    <property type="entry name" value="HIS_KIN"/>
    <property type="match status" value="1"/>
</dbReference>
<dbReference type="InterPro" id="IPR003661">
    <property type="entry name" value="HisK_dim/P_dom"/>
</dbReference>
<name>A0A1H7JJI9_9FLAO</name>
<keyword evidence="4" id="KW-0808">Transferase</keyword>
<dbReference type="SUPFAM" id="SSF55785">
    <property type="entry name" value="PYP-like sensor domain (PAS domain)"/>
    <property type="match status" value="2"/>
</dbReference>
<evidence type="ECO:0000313" key="9">
    <source>
        <dbReference type="Proteomes" id="UP000198990"/>
    </source>
</evidence>
<protein>
    <recommendedName>
        <fullName evidence="2">histidine kinase</fullName>
        <ecNumber evidence="2">2.7.13.3</ecNumber>
    </recommendedName>
</protein>
<dbReference type="InterPro" id="IPR004358">
    <property type="entry name" value="Sig_transdc_His_kin-like_C"/>
</dbReference>
<dbReference type="Gene3D" id="3.30.565.10">
    <property type="entry name" value="Histidine kinase-like ATPase, C-terminal domain"/>
    <property type="match status" value="1"/>
</dbReference>
<proteinExistence type="predicted"/>
<feature type="domain" description="PAS" evidence="7">
    <location>
        <begin position="303"/>
        <end position="348"/>
    </location>
</feature>
<dbReference type="PROSITE" id="PS50112">
    <property type="entry name" value="PAS"/>
    <property type="match status" value="1"/>
</dbReference>
<dbReference type="EC" id="2.7.13.3" evidence="2"/>
<dbReference type="OrthoDB" id="9124519at2"/>
<feature type="domain" description="Histidine kinase" evidence="6">
    <location>
        <begin position="419"/>
        <end position="646"/>
    </location>
</feature>
<dbReference type="AlphaFoldDB" id="A0A1H7JJI9"/>
<sequence length="646" mass="74690">MTRITSDSFFKNIVDGSNDALVFVCPNAENSKDINHYVITYANKKAESLFGNTKESIQNKIIKELPKFFEFGELLNHLNSAIKSKKQEAFNFVQKVGHKNLNMHFKIESHDTGLLLSITEAKVYYVVDKESNLPEGDLKARINELEISNLFSYRVLDSYDSIVSYLKPIFDDNKVISDFRIDYINNRIDDITKEEPEYIIGKTLYEYYPKNLENGVFEILKKCYYSGDNQDYVKEFFFNKQPYWLSNKAVKMNDGIILFSKDITQEKKNKEQLFIQNRLLLEAEHVANIGSFRWNLGKEEIKYSENLYHMFGFEPKELDSKYDRLLAFVHPNDIEKVKNSFHESRISKAKTDLVFRIYTKSNDLKYMNTIGECYQKGGNWYMVGVIRDVTKQIEAESKLQAKNAELKRTNSDLEAFNRVASHDLQEPLRKIQMFVSRLNEEEKDTMSLRSQGYLEKVKSSSNRMRNLINNLLSYSKVDEVEEQPKRIDLNDVLTNVLDDLGERIDVMDADITSDALPVVNGVQFQLEQLFANLIGNSLKYVHQETKSKIQIKSKVVSHEELPPELLSFGGGYVKLQFIDNGIGFEKKYQEKIFEIFQRLHGKTEFSGTGLGLSICKKIVQSHNGIIQAKGELNKGAEFTVYLPTLI</sequence>
<dbReference type="Gene3D" id="1.10.287.130">
    <property type="match status" value="1"/>
</dbReference>
<dbReference type="Proteomes" id="UP000198990">
    <property type="component" value="Unassembled WGS sequence"/>
</dbReference>
<evidence type="ECO:0000313" key="8">
    <source>
        <dbReference type="EMBL" id="SEK74878.1"/>
    </source>
</evidence>
<dbReference type="RefSeq" id="WP_091620284.1">
    <property type="nucleotide sequence ID" value="NZ_FNZN01000002.1"/>
</dbReference>
<dbReference type="PRINTS" id="PR00344">
    <property type="entry name" value="BCTRLSENSOR"/>
</dbReference>
<dbReference type="Pfam" id="PF08447">
    <property type="entry name" value="PAS_3"/>
    <property type="match status" value="1"/>
</dbReference>
<dbReference type="Pfam" id="PF00512">
    <property type="entry name" value="HisKA"/>
    <property type="match status" value="1"/>
</dbReference>
<dbReference type="GO" id="GO:0000155">
    <property type="term" value="F:phosphorelay sensor kinase activity"/>
    <property type="evidence" value="ECO:0007669"/>
    <property type="project" value="InterPro"/>
</dbReference>
<dbReference type="SMART" id="SM00388">
    <property type="entry name" value="HisKA"/>
    <property type="match status" value="1"/>
</dbReference>
<dbReference type="InterPro" id="IPR013655">
    <property type="entry name" value="PAS_fold_3"/>
</dbReference>
<dbReference type="STRING" id="228957.SAMN04488008_10283"/>
<gene>
    <name evidence="8" type="ORF">SAMN04488008_10283</name>
</gene>
<dbReference type="InterPro" id="IPR005467">
    <property type="entry name" value="His_kinase_dom"/>
</dbReference>
<keyword evidence="3" id="KW-0597">Phosphoprotein</keyword>
<dbReference type="Pfam" id="PF02518">
    <property type="entry name" value="HATPase_c"/>
    <property type="match status" value="1"/>
</dbReference>
<dbReference type="InterPro" id="IPR036890">
    <property type="entry name" value="HATPase_C_sf"/>
</dbReference>
<dbReference type="SUPFAM" id="SSF55874">
    <property type="entry name" value="ATPase domain of HSP90 chaperone/DNA topoisomerase II/histidine kinase"/>
    <property type="match status" value="1"/>
</dbReference>
<comment type="catalytic activity">
    <reaction evidence="1">
        <text>ATP + protein L-histidine = ADP + protein N-phospho-L-histidine.</text>
        <dbReference type="EC" id="2.7.13.3"/>
    </reaction>
</comment>
<dbReference type="InterPro" id="IPR013656">
    <property type="entry name" value="PAS_4"/>
</dbReference>
<keyword evidence="9" id="KW-1185">Reference proteome</keyword>
<dbReference type="SMART" id="SM00387">
    <property type="entry name" value="HATPase_c"/>
    <property type="match status" value="1"/>
</dbReference>